<dbReference type="InterPro" id="IPR013785">
    <property type="entry name" value="Aldolase_TIM"/>
</dbReference>
<dbReference type="Proteomes" id="UP000584642">
    <property type="component" value="Unassembled WGS sequence"/>
</dbReference>
<name>A0ABX2TK04_9PROT</name>
<evidence type="ECO:0000256" key="3">
    <source>
        <dbReference type="PIRNR" id="PIRNR001365"/>
    </source>
</evidence>
<dbReference type="PANTHER" id="PTHR12128">
    <property type="entry name" value="DIHYDRODIPICOLINATE SYNTHASE"/>
    <property type="match status" value="1"/>
</dbReference>
<dbReference type="SMART" id="SM01130">
    <property type="entry name" value="DHDPS"/>
    <property type="match status" value="1"/>
</dbReference>
<dbReference type="PANTHER" id="PTHR12128:SF67">
    <property type="entry name" value="BLR3884 PROTEIN"/>
    <property type="match status" value="1"/>
</dbReference>
<dbReference type="RefSeq" id="WP_180285255.1">
    <property type="nucleotide sequence ID" value="NZ_JABFDB010000027.1"/>
</dbReference>
<dbReference type="PRINTS" id="PR00146">
    <property type="entry name" value="DHPICSNTHASE"/>
</dbReference>
<dbReference type="EMBL" id="JABFDB010000027">
    <property type="protein sequence ID" value="NYZ23483.1"/>
    <property type="molecule type" value="Genomic_DNA"/>
</dbReference>
<proteinExistence type="inferred from homology"/>
<dbReference type="InterPro" id="IPR002220">
    <property type="entry name" value="DapA-like"/>
</dbReference>
<dbReference type="Pfam" id="PF00701">
    <property type="entry name" value="DHDPS"/>
    <property type="match status" value="1"/>
</dbReference>
<protein>
    <submittedName>
        <fullName evidence="4">Dihydrodipicolinate synthase family protein</fullName>
    </submittedName>
</protein>
<evidence type="ECO:0000313" key="5">
    <source>
        <dbReference type="Proteomes" id="UP000584642"/>
    </source>
</evidence>
<gene>
    <name evidence="4" type="ORF">HND93_27605</name>
</gene>
<comment type="caution">
    <text evidence="4">The sequence shown here is derived from an EMBL/GenBank/DDBJ whole genome shotgun (WGS) entry which is preliminary data.</text>
</comment>
<dbReference type="SUPFAM" id="SSF51569">
    <property type="entry name" value="Aldolase"/>
    <property type="match status" value="1"/>
</dbReference>
<dbReference type="CDD" id="cd00408">
    <property type="entry name" value="DHDPS-like"/>
    <property type="match status" value="1"/>
</dbReference>
<evidence type="ECO:0000256" key="2">
    <source>
        <dbReference type="ARBA" id="ARBA00023270"/>
    </source>
</evidence>
<reference evidence="4 5" key="1">
    <citation type="submission" date="2020-05" db="EMBL/GenBank/DDBJ databases">
        <title>Azospirillum oleiclasticum sp. nov, a nitrogen-fixing and heavy crude oil-emulsifying bacterium isolated from the crude oil of Yumen Oilfield.</title>
        <authorList>
            <person name="Wu D."/>
            <person name="Cai M."/>
            <person name="Zhang X."/>
        </authorList>
    </citation>
    <scope>NUCLEOTIDE SEQUENCE [LARGE SCALE GENOMIC DNA]</scope>
    <source>
        <strain evidence="4 5">ROY-1-1-2</strain>
    </source>
</reference>
<keyword evidence="2" id="KW-0704">Schiff base</keyword>
<organism evidence="4 5">
    <name type="scientific">Azospirillum oleiclasticum</name>
    <dbReference type="NCBI Taxonomy" id="2735135"/>
    <lineage>
        <taxon>Bacteria</taxon>
        <taxon>Pseudomonadati</taxon>
        <taxon>Pseudomonadota</taxon>
        <taxon>Alphaproteobacteria</taxon>
        <taxon>Rhodospirillales</taxon>
        <taxon>Azospirillaceae</taxon>
        <taxon>Azospirillum</taxon>
    </lineage>
</organism>
<accession>A0ABX2TK04</accession>
<dbReference type="PROSITE" id="PS00665">
    <property type="entry name" value="DHDPS_1"/>
    <property type="match status" value="1"/>
</dbReference>
<keyword evidence="5" id="KW-1185">Reference proteome</keyword>
<evidence type="ECO:0000313" key="4">
    <source>
        <dbReference type="EMBL" id="NYZ23483.1"/>
    </source>
</evidence>
<comment type="similarity">
    <text evidence="3">Belongs to the DapA family.</text>
</comment>
<evidence type="ECO:0000256" key="1">
    <source>
        <dbReference type="ARBA" id="ARBA00023239"/>
    </source>
</evidence>
<dbReference type="InterPro" id="IPR020624">
    <property type="entry name" value="Schiff_base-form_aldolases_CS"/>
</dbReference>
<dbReference type="Gene3D" id="3.20.20.70">
    <property type="entry name" value="Aldolase class I"/>
    <property type="match status" value="1"/>
</dbReference>
<dbReference type="PIRSF" id="PIRSF001365">
    <property type="entry name" value="DHDPS"/>
    <property type="match status" value="1"/>
</dbReference>
<keyword evidence="1 3" id="KW-0456">Lyase</keyword>
<sequence length="296" mass="30858">MIKEWGGHAAMAALVTPFTADGAIDHDRMAAHAIELLGRGLDGVVPFGTTGEGSSASSAEKWVAVGALLAAGVPKDRVVLGINVTSVDAAVTDIARALDAGLAGALLPPPFYFRSVSESAVLRWFETVIEGLGERARGIIPYNIPSVAGVHVTPEMVAALKRRFGDVIAAVKDSSCDIPTTERFLAVSNTPVMVGHEGHLAGMVRKGAVGTISGLNNLVPERISAVVRTGREDPALSESVDVVISYPVTPAVKALVAHVKGDAAWAAPRLPLEALPAADAAALIDRWNRLYERQAA</sequence>